<comment type="catalytic activity">
    <reaction evidence="4 8">
        <text>(2R)-2-phosphoglycerate = (2R)-3-phosphoglycerate</text>
        <dbReference type="Rhea" id="RHEA:15901"/>
        <dbReference type="ChEBI" id="CHEBI:58272"/>
        <dbReference type="ChEBI" id="CHEBI:58289"/>
        <dbReference type="EC" id="5.4.2.11"/>
    </reaction>
</comment>
<dbReference type="InterPro" id="IPR029033">
    <property type="entry name" value="His_PPase_superfam"/>
</dbReference>
<dbReference type="PANTHER" id="PTHR11931">
    <property type="entry name" value="PHOSPHOGLYCERATE MUTASE"/>
    <property type="match status" value="1"/>
</dbReference>
<evidence type="ECO:0000313" key="10">
    <source>
        <dbReference type="Proteomes" id="UP000288603"/>
    </source>
</evidence>
<evidence type="ECO:0000256" key="2">
    <source>
        <dbReference type="ARBA" id="ARBA00023152"/>
    </source>
</evidence>
<feature type="binding site" evidence="4 6">
    <location>
        <begin position="187"/>
        <end position="188"/>
    </location>
    <ligand>
        <name>substrate</name>
    </ligand>
</feature>
<evidence type="ECO:0000256" key="3">
    <source>
        <dbReference type="ARBA" id="ARBA00023235"/>
    </source>
</evidence>
<keyword evidence="3 4" id="KW-0413">Isomerase</keyword>
<dbReference type="Gene3D" id="3.40.50.1240">
    <property type="entry name" value="Phosphoglycerate mutase-like"/>
    <property type="match status" value="1"/>
</dbReference>
<dbReference type="GO" id="GO:0006096">
    <property type="term" value="P:glycolytic process"/>
    <property type="evidence" value="ECO:0007669"/>
    <property type="project" value="UniProtKB-UniRule"/>
</dbReference>
<evidence type="ECO:0000256" key="6">
    <source>
        <dbReference type="PIRSR" id="PIRSR613078-2"/>
    </source>
</evidence>
<feature type="binding site" evidence="4 6">
    <location>
        <begin position="25"/>
        <end position="26"/>
    </location>
    <ligand>
        <name>substrate</name>
    </ligand>
</feature>
<evidence type="ECO:0000256" key="1">
    <source>
        <dbReference type="ARBA" id="ARBA00006717"/>
    </source>
</evidence>
<dbReference type="HAMAP" id="MF_01039">
    <property type="entry name" value="PGAM_GpmA"/>
    <property type="match status" value="1"/>
</dbReference>
<feature type="active site" description="Tele-phosphohistidine intermediate" evidence="4 5">
    <location>
        <position position="13"/>
    </location>
</feature>
<gene>
    <name evidence="4" type="primary">gpmA</name>
    <name evidence="9" type="ORF">ELQ92_00380</name>
</gene>
<keyword evidence="4" id="KW-0312">Gluconeogenesis</keyword>
<keyword evidence="2 4" id="KW-0324">Glycolysis</keyword>
<dbReference type="CDD" id="cd07067">
    <property type="entry name" value="HP_PGM_like"/>
    <property type="match status" value="1"/>
</dbReference>
<evidence type="ECO:0000256" key="5">
    <source>
        <dbReference type="PIRSR" id="PIRSR613078-1"/>
    </source>
</evidence>
<comment type="similarity">
    <text evidence="1 4">Belongs to the phosphoglycerate mutase family. BPG-dependent PGAM subfamily.</text>
</comment>
<evidence type="ECO:0000256" key="4">
    <source>
        <dbReference type="HAMAP-Rule" id="MF_01039"/>
    </source>
</evidence>
<reference evidence="9 10" key="1">
    <citation type="submission" date="2018-12" db="EMBL/GenBank/DDBJ databases">
        <authorList>
            <person name="Li F."/>
        </authorList>
    </citation>
    <scope>NUCLEOTIDE SEQUENCE [LARGE SCALE GENOMIC DNA]</scope>
    <source>
        <strain evidence="9 10">8H24J-4-2</strain>
    </source>
</reference>
<feature type="binding site" evidence="4 6">
    <location>
        <begin position="118"/>
        <end position="119"/>
    </location>
    <ligand>
        <name>substrate</name>
    </ligand>
</feature>
<proteinExistence type="inferred from homology"/>
<feature type="binding site" evidence="4 6">
    <location>
        <position position="102"/>
    </location>
    <ligand>
        <name>substrate</name>
    </ligand>
</feature>
<evidence type="ECO:0000256" key="8">
    <source>
        <dbReference type="RuleBase" id="RU004512"/>
    </source>
</evidence>
<dbReference type="UniPathway" id="UPA00109">
    <property type="reaction ID" value="UER00186"/>
</dbReference>
<dbReference type="Proteomes" id="UP000288603">
    <property type="component" value="Unassembled WGS sequence"/>
</dbReference>
<feature type="active site" description="Proton donor/acceptor" evidence="4 5">
    <location>
        <position position="91"/>
    </location>
</feature>
<evidence type="ECO:0000256" key="7">
    <source>
        <dbReference type="PIRSR" id="PIRSR613078-3"/>
    </source>
</evidence>
<dbReference type="SUPFAM" id="SSF53254">
    <property type="entry name" value="Phosphoglycerate mutase-like"/>
    <property type="match status" value="1"/>
</dbReference>
<dbReference type="GO" id="GO:0004619">
    <property type="term" value="F:phosphoglycerate mutase activity"/>
    <property type="evidence" value="ECO:0007669"/>
    <property type="project" value="UniProtKB-UniRule"/>
</dbReference>
<evidence type="ECO:0000313" key="9">
    <source>
        <dbReference type="EMBL" id="RWZ67770.1"/>
    </source>
</evidence>
<dbReference type="InterPro" id="IPR005952">
    <property type="entry name" value="Phosphogly_mut1"/>
</dbReference>
<dbReference type="PROSITE" id="PS00175">
    <property type="entry name" value="PG_MUTASE"/>
    <property type="match status" value="1"/>
</dbReference>
<dbReference type="EMBL" id="RZNC01000001">
    <property type="protein sequence ID" value="RWZ67770.1"/>
    <property type="molecule type" value="Genomic_DNA"/>
</dbReference>
<dbReference type="PIRSF" id="PIRSF000709">
    <property type="entry name" value="6PFK_2-Ptase"/>
    <property type="match status" value="1"/>
</dbReference>
<name>A0A3S4A1Q2_9MICO</name>
<sequence>MVPEHPRLVLVRHGESTGNADGLFSGILDVPLTDTGRNEARGAAALLRAASIDPDVVVTSTLQRSVESARIIVDHLAARSRTVVADWHLNERNYGALTGLSKTAVRTEYGAEAFREWRRSMNGRPPALADDAFARLTASAAFEGQPADAMTRTESLRDVILRLHPLVDDRIDPALTRGDTVLVVGHGNSLRALRALLDHLDDAAVRDLNIPTGHPFVYDTGAHGSPISRSGRYLDPARAERAAITLAHEGGT</sequence>
<feature type="binding site" evidence="4 6">
    <location>
        <begin position="91"/>
        <end position="94"/>
    </location>
    <ligand>
        <name>substrate</name>
    </ligand>
</feature>
<protein>
    <recommendedName>
        <fullName evidence="4 8">2,3-bisphosphoglycerate-dependent phosphoglycerate mutase</fullName>
        <shortName evidence="4">BPG-dependent PGAM</shortName>
        <shortName evidence="4">PGAM</shortName>
        <shortName evidence="4">Phosphoglyceromutase</shortName>
        <shortName evidence="4">dPGM</shortName>
        <ecNumber evidence="4 8">5.4.2.11</ecNumber>
    </recommendedName>
</protein>
<feature type="site" description="Transition state stabilizer" evidence="4 7">
    <location>
        <position position="186"/>
    </location>
</feature>
<comment type="caution">
    <text evidence="9">The sequence shown here is derived from an EMBL/GenBank/DDBJ whole genome shotgun (WGS) entry which is preliminary data.</text>
</comment>
<dbReference type="EC" id="5.4.2.11" evidence="4 8"/>
<dbReference type="InterPro" id="IPR013078">
    <property type="entry name" value="His_Pase_superF_clade-1"/>
</dbReference>
<dbReference type="InterPro" id="IPR001345">
    <property type="entry name" value="PG/BPGM_mutase_AS"/>
</dbReference>
<dbReference type="Pfam" id="PF00300">
    <property type="entry name" value="His_Phos_1"/>
    <property type="match status" value="2"/>
</dbReference>
<dbReference type="OrthoDB" id="9781415at2"/>
<comment type="pathway">
    <text evidence="4 8">Carbohydrate degradation; glycolysis; pyruvate from D-glyceraldehyde 3-phosphate: step 3/5.</text>
</comment>
<comment type="function">
    <text evidence="4 8">Catalyzes the interconversion of 2-phosphoglycerate and 3-phosphoglycerate.</text>
</comment>
<feature type="binding site" evidence="4 6">
    <location>
        <begin position="12"/>
        <end position="19"/>
    </location>
    <ligand>
        <name>substrate</name>
    </ligand>
</feature>
<accession>A0A3S4A1Q2</accession>
<feature type="binding site" evidence="4 6">
    <location>
        <position position="64"/>
    </location>
    <ligand>
        <name>substrate</name>
    </ligand>
</feature>
<dbReference type="NCBIfam" id="TIGR01258">
    <property type="entry name" value="pgm_1"/>
    <property type="match status" value="1"/>
</dbReference>
<dbReference type="GO" id="GO:0006094">
    <property type="term" value="P:gluconeogenesis"/>
    <property type="evidence" value="ECO:0007669"/>
    <property type="project" value="UniProtKB-UniRule"/>
</dbReference>
<dbReference type="AlphaFoldDB" id="A0A3S4A1Q2"/>
<keyword evidence="10" id="KW-1185">Reference proteome</keyword>
<organism evidence="9 10">
    <name type="scientific">Labedella populi</name>
    <dbReference type="NCBI Taxonomy" id="2498850"/>
    <lineage>
        <taxon>Bacteria</taxon>
        <taxon>Bacillati</taxon>
        <taxon>Actinomycetota</taxon>
        <taxon>Actinomycetes</taxon>
        <taxon>Micrococcales</taxon>
        <taxon>Microbacteriaceae</taxon>
        <taxon>Labedella</taxon>
    </lineage>
</organism>
<dbReference type="SMART" id="SM00855">
    <property type="entry name" value="PGAM"/>
    <property type="match status" value="1"/>
</dbReference>